<dbReference type="Pfam" id="PF00149">
    <property type="entry name" value="Metallophos"/>
    <property type="match status" value="1"/>
</dbReference>
<dbReference type="PANTHER" id="PTHR31302:SF25">
    <property type="entry name" value="PHOSPHOESTERASE"/>
    <property type="match status" value="1"/>
</dbReference>
<accession>A0A7G9RY51</accession>
<evidence type="ECO:0000313" key="3">
    <source>
        <dbReference type="Proteomes" id="UP000515928"/>
    </source>
</evidence>
<evidence type="ECO:0000313" key="2">
    <source>
        <dbReference type="EMBL" id="QNN60526.1"/>
    </source>
</evidence>
<gene>
    <name evidence="2" type="ORF">H9L01_09160</name>
</gene>
<dbReference type="AlphaFoldDB" id="A0A7G9RY51"/>
<dbReference type="InterPro" id="IPR051158">
    <property type="entry name" value="Metallophosphoesterase_sf"/>
</dbReference>
<reference evidence="2 3" key="1">
    <citation type="submission" date="2020-08" db="EMBL/GenBank/DDBJ databases">
        <title>Genome sequence of Erysipelothrix inopinata DSM 15511T.</title>
        <authorList>
            <person name="Hyun D.-W."/>
            <person name="Bae J.-W."/>
        </authorList>
    </citation>
    <scope>NUCLEOTIDE SEQUENCE [LARGE SCALE GENOMIC DNA]</scope>
    <source>
        <strain evidence="2 3">DSM 15511</strain>
    </source>
</reference>
<protein>
    <submittedName>
        <fullName evidence="2">Metallophosphoesterase</fullName>
    </submittedName>
</protein>
<dbReference type="InterPro" id="IPR029052">
    <property type="entry name" value="Metallo-depent_PP-like"/>
</dbReference>
<dbReference type="GO" id="GO:0016020">
    <property type="term" value="C:membrane"/>
    <property type="evidence" value="ECO:0007669"/>
    <property type="project" value="GOC"/>
</dbReference>
<dbReference type="Proteomes" id="UP000515928">
    <property type="component" value="Chromosome"/>
</dbReference>
<name>A0A7G9RY51_9FIRM</name>
<keyword evidence="3" id="KW-1185">Reference proteome</keyword>
<dbReference type="KEGG" id="eio:H9L01_09160"/>
<dbReference type="GO" id="GO:0008758">
    <property type="term" value="F:UDP-2,3-diacylglucosamine hydrolase activity"/>
    <property type="evidence" value="ECO:0007669"/>
    <property type="project" value="TreeGrafter"/>
</dbReference>
<feature type="domain" description="Calcineurin-like phosphoesterase" evidence="1">
    <location>
        <begin position="53"/>
        <end position="194"/>
    </location>
</feature>
<evidence type="ECO:0000259" key="1">
    <source>
        <dbReference type="Pfam" id="PF00149"/>
    </source>
</evidence>
<dbReference type="PANTHER" id="PTHR31302">
    <property type="entry name" value="TRANSMEMBRANE PROTEIN WITH METALLOPHOSPHOESTERASE DOMAIN-RELATED"/>
    <property type="match status" value="1"/>
</dbReference>
<proteinExistence type="predicted"/>
<dbReference type="EMBL" id="CP060715">
    <property type="protein sequence ID" value="QNN60526.1"/>
    <property type="molecule type" value="Genomic_DNA"/>
</dbReference>
<dbReference type="Gene3D" id="3.60.21.10">
    <property type="match status" value="1"/>
</dbReference>
<dbReference type="RefSeq" id="WP_187533654.1">
    <property type="nucleotide sequence ID" value="NZ_CBCSHU010000010.1"/>
</dbReference>
<organism evidence="2 3">
    <name type="scientific">Erysipelothrix inopinata</name>
    <dbReference type="NCBI Taxonomy" id="225084"/>
    <lineage>
        <taxon>Bacteria</taxon>
        <taxon>Bacillati</taxon>
        <taxon>Bacillota</taxon>
        <taxon>Erysipelotrichia</taxon>
        <taxon>Erysipelotrichales</taxon>
        <taxon>Erysipelotrichaceae</taxon>
        <taxon>Erysipelothrix</taxon>
    </lineage>
</organism>
<dbReference type="GO" id="GO:0009245">
    <property type="term" value="P:lipid A biosynthetic process"/>
    <property type="evidence" value="ECO:0007669"/>
    <property type="project" value="TreeGrafter"/>
</dbReference>
<dbReference type="InterPro" id="IPR004843">
    <property type="entry name" value="Calcineurin-like_PHP"/>
</dbReference>
<sequence length="274" mass="30900">MKKHKRRIIFVLVLALISTYLFFEMTQFAPNRYKLRIETVQSEKIPEQFNNVSIAFFSDIYGDTEHLKQAIESINDFNPDIIIFNGNLFDTIPTEEQGNEYTALFKSMKSKLGKFAVLGNKDYELSFETSQNILNKADFRVLSNQALTIHNGDDARIKLTGLDSNTLNKESLDSILTEDDSELFDIVFAHNPDIIDSLSSNYIDLFLAGKSLGGRVVIPFVGPILDSPKHYKRISKVNDTPLIITSGLGLDDPELRLFSNPETVIVVLKSGNKN</sequence>
<dbReference type="SUPFAM" id="SSF56300">
    <property type="entry name" value="Metallo-dependent phosphatases"/>
    <property type="match status" value="1"/>
</dbReference>